<name>A0A7I3Z955_PHYPA</name>
<reference evidence="1" key="3">
    <citation type="submission" date="2020-12" db="UniProtKB">
        <authorList>
            <consortium name="EnsemblPlants"/>
        </authorList>
    </citation>
    <scope>IDENTIFICATION</scope>
</reference>
<dbReference type="EMBL" id="ABEU02000015">
    <property type="status" value="NOT_ANNOTATED_CDS"/>
    <property type="molecule type" value="Genomic_DNA"/>
</dbReference>
<keyword evidence="2" id="KW-1185">Reference proteome</keyword>
<sequence length="110" mass="12947">MYTRIGHRRAVCDGINVMSSLRCDSLIQLQVSSYSYCTYEVVVWSGRRLPADFPQASMGFGEDRDRLSHLHSECHNCWTIEALMKYTYFDCFLFVWFLTQIKKNCTANRR</sequence>
<organism evidence="1 2">
    <name type="scientific">Physcomitrium patens</name>
    <name type="common">Spreading-leaved earth moss</name>
    <name type="synonym">Physcomitrella patens</name>
    <dbReference type="NCBI Taxonomy" id="3218"/>
    <lineage>
        <taxon>Eukaryota</taxon>
        <taxon>Viridiplantae</taxon>
        <taxon>Streptophyta</taxon>
        <taxon>Embryophyta</taxon>
        <taxon>Bryophyta</taxon>
        <taxon>Bryophytina</taxon>
        <taxon>Bryopsida</taxon>
        <taxon>Funariidae</taxon>
        <taxon>Funariales</taxon>
        <taxon>Funariaceae</taxon>
        <taxon>Physcomitrium</taxon>
    </lineage>
</organism>
<evidence type="ECO:0000313" key="2">
    <source>
        <dbReference type="Proteomes" id="UP000006727"/>
    </source>
</evidence>
<reference evidence="1 2" key="2">
    <citation type="journal article" date="2018" name="Plant J.">
        <title>The Physcomitrella patens chromosome-scale assembly reveals moss genome structure and evolution.</title>
        <authorList>
            <person name="Lang D."/>
            <person name="Ullrich K.K."/>
            <person name="Murat F."/>
            <person name="Fuchs J."/>
            <person name="Jenkins J."/>
            <person name="Haas F.B."/>
            <person name="Piednoel M."/>
            <person name="Gundlach H."/>
            <person name="Van Bel M."/>
            <person name="Meyberg R."/>
            <person name="Vives C."/>
            <person name="Morata J."/>
            <person name="Symeonidi A."/>
            <person name="Hiss M."/>
            <person name="Muchero W."/>
            <person name="Kamisugi Y."/>
            <person name="Saleh O."/>
            <person name="Blanc G."/>
            <person name="Decker E.L."/>
            <person name="van Gessel N."/>
            <person name="Grimwood J."/>
            <person name="Hayes R.D."/>
            <person name="Graham S.W."/>
            <person name="Gunter L.E."/>
            <person name="McDaniel S.F."/>
            <person name="Hoernstein S.N.W."/>
            <person name="Larsson A."/>
            <person name="Li F.W."/>
            <person name="Perroud P.F."/>
            <person name="Phillips J."/>
            <person name="Ranjan P."/>
            <person name="Rokshar D.S."/>
            <person name="Rothfels C.J."/>
            <person name="Schneider L."/>
            <person name="Shu S."/>
            <person name="Stevenson D.W."/>
            <person name="Thummler F."/>
            <person name="Tillich M."/>
            <person name="Villarreal Aguilar J.C."/>
            <person name="Widiez T."/>
            <person name="Wong G.K."/>
            <person name="Wymore A."/>
            <person name="Zhang Y."/>
            <person name="Zimmer A.D."/>
            <person name="Quatrano R.S."/>
            <person name="Mayer K.F.X."/>
            <person name="Goodstein D."/>
            <person name="Casacuberta J.M."/>
            <person name="Vandepoele K."/>
            <person name="Reski R."/>
            <person name="Cuming A.C."/>
            <person name="Tuskan G.A."/>
            <person name="Maumus F."/>
            <person name="Salse J."/>
            <person name="Schmutz J."/>
            <person name="Rensing S.A."/>
        </authorList>
    </citation>
    <scope>NUCLEOTIDE SEQUENCE [LARGE SCALE GENOMIC DNA]</scope>
    <source>
        <strain evidence="1 2">cv. Gransden 2004</strain>
    </source>
</reference>
<dbReference type="AlphaFoldDB" id="A0A7I3Z955"/>
<dbReference type="Gramene" id="Pp3c15_11740V3.4">
    <property type="protein sequence ID" value="PAC:32929503.CDS.1"/>
    <property type="gene ID" value="Pp3c15_11740"/>
</dbReference>
<evidence type="ECO:0000313" key="1">
    <source>
        <dbReference type="EnsemblPlants" id="PAC:32929503.CDS.1"/>
    </source>
</evidence>
<protein>
    <submittedName>
        <fullName evidence="1">Uncharacterized protein</fullName>
    </submittedName>
</protein>
<dbReference type="EnsemblPlants" id="Pp3c15_11740V3.4">
    <property type="protein sequence ID" value="PAC:32929503.CDS.1"/>
    <property type="gene ID" value="Pp3c15_11740"/>
</dbReference>
<dbReference type="Proteomes" id="UP000006727">
    <property type="component" value="Chromosome 15"/>
</dbReference>
<proteinExistence type="predicted"/>
<reference evidence="1 2" key="1">
    <citation type="journal article" date="2008" name="Science">
        <title>The Physcomitrella genome reveals evolutionary insights into the conquest of land by plants.</title>
        <authorList>
            <person name="Rensing S."/>
            <person name="Lang D."/>
            <person name="Zimmer A."/>
            <person name="Terry A."/>
            <person name="Salamov A."/>
            <person name="Shapiro H."/>
            <person name="Nishiyama T."/>
            <person name="Perroud P.-F."/>
            <person name="Lindquist E."/>
            <person name="Kamisugi Y."/>
            <person name="Tanahashi T."/>
            <person name="Sakakibara K."/>
            <person name="Fujita T."/>
            <person name="Oishi K."/>
            <person name="Shin-I T."/>
            <person name="Kuroki Y."/>
            <person name="Toyoda A."/>
            <person name="Suzuki Y."/>
            <person name="Hashimoto A."/>
            <person name="Yamaguchi K."/>
            <person name="Sugano A."/>
            <person name="Kohara Y."/>
            <person name="Fujiyama A."/>
            <person name="Anterola A."/>
            <person name="Aoki S."/>
            <person name="Ashton N."/>
            <person name="Barbazuk W.B."/>
            <person name="Barker E."/>
            <person name="Bennetzen J."/>
            <person name="Bezanilla M."/>
            <person name="Blankenship R."/>
            <person name="Cho S.H."/>
            <person name="Dutcher S."/>
            <person name="Estelle M."/>
            <person name="Fawcett J.A."/>
            <person name="Gundlach H."/>
            <person name="Hanada K."/>
            <person name="Heyl A."/>
            <person name="Hicks K.A."/>
            <person name="Hugh J."/>
            <person name="Lohr M."/>
            <person name="Mayer K."/>
            <person name="Melkozernov A."/>
            <person name="Murata T."/>
            <person name="Nelson D."/>
            <person name="Pils B."/>
            <person name="Prigge M."/>
            <person name="Reiss B."/>
            <person name="Renner T."/>
            <person name="Rombauts S."/>
            <person name="Rushton P."/>
            <person name="Sanderfoot A."/>
            <person name="Schween G."/>
            <person name="Shiu S.-H."/>
            <person name="Stueber K."/>
            <person name="Theodoulou F.L."/>
            <person name="Tu H."/>
            <person name="Van de Peer Y."/>
            <person name="Verrier P.J."/>
            <person name="Waters E."/>
            <person name="Wood A."/>
            <person name="Yang L."/>
            <person name="Cove D."/>
            <person name="Cuming A."/>
            <person name="Hasebe M."/>
            <person name="Lucas S."/>
            <person name="Mishler D.B."/>
            <person name="Reski R."/>
            <person name="Grigoriev I."/>
            <person name="Quatrano R.S."/>
            <person name="Boore J.L."/>
        </authorList>
    </citation>
    <scope>NUCLEOTIDE SEQUENCE [LARGE SCALE GENOMIC DNA]</scope>
    <source>
        <strain evidence="1 2">cv. Gransden 2004</strain>
    </source>
</reference>
<accession>A0A7I3Z955</accession>